<reference evidence="2 3" key="1">
    <citation type="submission" date="2019-10" db="EMBL/GenBank/DDBJ databases">
        <title>Nocardia macrotermitis sp. nov. and Nocardia aurantia sp. nov., isolated from the gut of fungus growing-termite Macrotermes natalensis.</title>
        <authorList>
            <person name="Benndorf R."/>
            <person name="Schwitalla J."/>
            <person name="Martin K."/>
            <person name="De Beer W."/>
            <person name="Kaster A.-K."/>
            <person name="Vollmers J."/>
            <person name="Poulsen M."/>
            <person name="Beemelmanns C."/>
        </authorList>
    </citation>
    <scope>NUCLEOTIDE SEQUENCE [LARGE SCALE GENOMIC DNA]</scope>
    <source>
        <strain evidence="2 3">RB56</strain>
    </source>
</reference>
<dbReference type="EMBL" id="WEGI01000001">
    <property type="protein sequence ID" value="MQY24971.1"/>
    <property type="molecule type" value="Genomic_DNA"/>
</dbReference>
<dbReference type="Proteomes" id="UP000431401">
    <property type="component" value="Unassembled WGS sequence"/>
</dbReference>
<comment type="caution">
    <text evidence="2">The sequence shown here is derived from an EMBL/GenBank/DDBJ whole genome shotgun (WGS) entry which is preliminary data.</text>
</comment>
<name>A0A7K0DHD7_9NOCA</name>
<dbReference type="RefSeq" id="WP_153338816.1">
    <property type="nucleotide sequence ID" value="NZ_WEGI01000001.1"/>
</dbReference>
<keyword evidence="3" id="KW-1185">Reference proteome</keyword>
<dbReference type="OrthoDB" id="4557885at2"/>
<evidence type="ECO:0000259" key="1">
    <source>
        <dbReference type="Pfam" id="PF00934"/>
    </source>
</evidence>
<accession>A0A7K0DHD7</accession>
<dbReference type="AlphaFoldDB" id="A0A7K0DHD7"/>
<evidence type="ECO:0000313" key="2">
    <source>
        <dbReference type="EMBL" id="MQY24971.1"/>
    </source>
</evidence>
<protein>
    <recommendedName>
        <fullName evidence="1">PE domain-containing protein</fullName>
    </recommendedName>
</protein>
<organism evidence="2 3">
    <name type="scientific">Nocardia aurantia</name>
    <dbReference type="NCBI Taxonomy" id="2585199"/>
    <lineage>
        <taxon>Bacteria</taxon>
        <taxon>Bacillati</taxon>
        <taxon>Actinomycetota</taxon>
        <taxon>Actinomycetes</taxon>
        <taxon>Mycobacteriales</taxon>
        <taxon>Nocardiaceae</taxon>
        <taxon>Nocardia</taxon>
    </lineage>
</organism>
<proteinExistence type="predicted"/>
<dbReference type="Pfam" id="PF00934">
    <property type="entry name" value="PE"/>
    <property type="match status" value="1"/>
</dbReference>
<feature type="domain" description="PE" evidence="1">
    <location>
        <begin position="7"/>
        <end position="92"/>
    </location>
</feature>
<gene>
    <name evidence="2" type="ORF">NRB56_05250</name>
</gene>
<dbReference type="Gene3D" id="1.10.287.850">
    <property type="entry name" value="HP0062-like domain"/>
    <property type="match status" value="1"/>
</dbReference>
<dbReference type="InterPro" id="IPR000084">
    <property type="entry name" value="PE-PGRS_N"/>
</dbReference>
<sequence>MSKIAFDHELAKQAAGRLDALADELEAGLANAGHSLGPAPAAIDPVSARTGDTLDEVGGSFRDSYLSGVRELRKIAANMRAHSDSFGDTDSDAVDVFRGLS</sequence>
<evidence type="ECO:0000313" key="3">
    <source>
        <dbReference type="Proteomes" id="UP000431401"/>
    </source>
</evidence>